<accession>A0ABM9FY58</accession>
<comment type="caution">
    <text evidence="1">The sequence shown here is derived from an EMBL/GenBank/DDBJ whole genome shotgun (WGS) entry which is preliminary data.</text>
</comment>
<evidence type="ECO:0008006" key="3">
    <source>
        <dbReference type="Google" id="ProtNLM"/>
    </source>
</evidence>
<protein>
    <recommendedName>
        <fullName evidence="3">Alpha/beta hydrolase</fullName>
    </recommendedName>
</protein>
<proteinExistence type="predicted"/>
<dbReference type="Proteomes" id="UP001154322">
    <property type="component" value="Unassembled WGS sequence"/>
</dbReference>
<dbReference type="RefSeq" id="WP_213426968.1">
    <property type="nucleotide sequence ID" value="NZ_AP031286.1"/>
</dbReference>
<dbReference type="Gene3D" id="3.40.50.1820">
    <property type="entry name" value="alpha/beta hydrolase"/>
    <property type="match status" value="1"/>
</dbReference>
<reference evidence="1" key="1">
    <citation type="submission" date="2022-06" db="EMBL/GenBank/DDBJ databases">
        <authorList>
            <person name="Dietemann V."/>
            <person name="Ory F."/>
            <person name="Dainat B."/>
            <person name="Oberhansli S."/>
        </authorList>
    </citation>
    <scope>NUCLEOTIDE SEQUENCE</scope>
    <source>
        <strain evidence="1">Ena-SAMPLE-TAB-26-04-2022-14:26:32:270-5432</strain>
    </source>
</reference>
<name>A0ABM9FY58_9BACL</name>
<evidence type="ECO:0000313" key="2">
    <source>
        <dbReference type="Proteomes" id="UP001154322"/>
    </source>
</evidence>
<organism evidence="1 2">
    <name type="scientific">Paenibacillus melissococcoides</name>
    <dbReference type="NCBI Taxonomy" id="2912268"/>
    <lineage>
        <taxon>Bacteria</taxon>
        <taxon>Bacillati</taxon>
        <taxon>Bacillota</taxon>
        <taxon>Bacilli</taxon>
        <taxon>Bacillales</taxon>
        <taxon>Paenibacillaceae</taxon>
        <taxon>Paenibacillus</taxon>
    </lineage>
</organism>
<keyword evidence="2" id="KW-1185">Reference proteome</keyword>
<dbReference type="SUPFAM" id="SSF53474">
    <property type="entry name" value="alpha/beta-Hydrolases"/>
    <property type="match status" value="1"/>
</dbReference>
<gene>
    <name evidence="1" type="ORF">WJ0W_001410</name>
</gene>
<dbReference type="InterPro" id="IPR029058">
    <property type="entry name" value="AB_hydrolase_fold"/>
</dbReference>
<sequence length="48" mass="5269">MRPAIAAAHRQTAAALANGRWIDAPNSGHLVMFSQPELIVNEINRMID</sequence>
<dbReference type="EMBL" id="CALYLO010000001">
    <property type="protein sequence ID" value="CAH8244172.1"/>
    <property type="molecule type" value="Genomic_DNA"/>
</dbReference>
<evidence type="ECO:0000313" key="1">
    <source>
        <dbReference type="EMBL" id="CAH8244172.1"/>
    </source>
</evidence>